<dbReference type="EMBL" id="CP006850">
    <property type="protein sequence ID" value="AHH18614.1"/>
    <property type="molecule type" value="Genomic_DNA"/>
</dbReference>
<evidence type="ECO:0000313" key="2">
    <source>
        <dbReference type="EMBL" id="AHH18614.1"/>
    </source>
</evidence>
<dbReference type="InterPro" id="IPR012340">
    <property type="entry name" value="NA-bd_OB-fold"/>
</dbReference>
<accession>W5THH7</accession>
<organism evidence="2 3">
    <name type="scientific">Nocardia nova SH22a</name>
    <dbReference type="NCBI Taxonomy" id="1415166"/>
    <lineage>
        <taxon>Bacteria</taxon>
        <taxon>Bacillati</taxon>
        <taxon>Actinomycetota</taxon>
        <taxon>Actinomycetes</taxon>
        <taxon>Mycobacteriales</taxon>
        <taxon>Nocardiaceae</taxon>
        <taxon>Nocardia</taxon>
    </lineage>
</organism>
<dbReference type="InterPro" id="IPR002878">
    <property type="entry name" value="ChsH2_C"/>
</dbReference>
<sequence length="136" mass="14171">MSMSSAEPALYQVDSRGVPILYGARDSTGFVSFPYQGAGSLLTGEDGTALRRVRLSGRGRIVARATVHRHPAGDIAVPFTVASIVLEEGPLVRGILAGAGYGAVGDNVRATTVAVPESGNTVCELRFEVVSEEGPR</sequence>
<proteinExistence type="predicted"/>
<keyword evidence="3" id="KW-1185">Reference proteome</keyword>
<dbReference type="Pfam" id="PF01796">
    <property type="entry name" value="OB_ChsH2_C"/>
    <property type="match status" value="1"/>
</dbReference>
<dbReference type="KEGG" id="nno:NONO_c38300"/>
<dbReference type="OrthoDB" id="4578567at2"/>
<evidence type="ECO:0000259" key="1">
    <source>
        <dbReference type="Pfam" id="PF01796"/>
    </source>
</evidence>
<dbReference type="Proteomes" id="UP000019150">
    <property type="component" value="Chromosome"/>
</dbReference>
<protein>
    <recommendedName>
        <fullName evidence="1">ChsH2 C-terminal OB-fold domain-containing protein</fullName>
    </recommendedName>
</protein>
<dbReference type="HOGENOM" id="CLU_1871080_0_0_11"/>
<name>W5THH7_9NOCA</name>
<reference evidence="2 3" key="1">
    <citation type="journal article" date="2014" name="Appl. Environ. Microbiol.">
        <title>Insights into the Microbial Degradation of Rubber and Gutta-Percha by Analysis of the Complete Genome of Nocardia nova SH22a.</title>
        <authorList>
            <person name="Luo Q."/>
            <person name="Hiessl S."/>
            <person name="Poehlein A."/>
            <person name="Daniel R."/>
            <person name="Steinbuchel A."/>
        </authorList>
    </citation>
    <scope>NUCLEOTIDE SEQUENCE [LARGE SCALE GENOMIC DNA]</scope>
    <source>
        <strain evidence="2">SH22a</strain>
    </source>
</reference>
<dbReference type="STRING" id="1415166.NONO_c38300"/>
<dbReference type="eggNOG" id="COG1545">
    <property type="taxonomic scope" value="Bacteria"/>
</dbReference>
<feature type="domain" description="ChsH2 C-terminal OB-fold" evidence="1">
    <location>
        <begin position="53"/>
        <end position="112"/>
    </location>
</feature>
<evidence type="ECO:0000313" key="3">
    <source>
        <dbReference type="Proteomes" id="UP000019150"/>
    </source>
</evidence>
<dbReference type="SUPFAM" id="SSF50249">
    <property type="entry name" value="Nucleic acid-binding proteins"/>
    <property type="match status" value="1"/>
</dbReference>
<gene>
    <name evidence="2" type="ORF">NONO_c38300</name>
</gene>
<dbReference type="PATRIC" id="fig|1415166.3.peg.3929"/>
<dbReference type="RefSeq" id="WP_148306894.1">
    <property type="nucleotide sequence ID" value="NZ_CP006850.1"/>
</dbReference>
<dbReference type="AlphaFoldDB" id="W5THH7"/>